<gene>
    <name evidence="2" type="ORF">SCF082_LOCUS19527</name>
</gene>
<proteinExistence type="predicted"/>
<sequence>MEEKKKVIMDSEGRVEYDKVVSSLKLLGSKFFSELQNAKTSTRTKTYETVNTVDEDDHTAAPHEGNVMIETEDGDTEADDMILISEADVSKMAT</sequence>
<accession>A0ABP0KYU4</accession>
<dbReference type="Proteomes" id="UP001642464">
    <property type="component" value="Unassembled WGS sequence"/>
</dbReference>
<keyword evidence="3" id="KW-1185">Reference proteome</keyword>
<comment type="caution">
    <text evidence="2">The sequence shown here is derived from an EMBL/GenBank/DDBJ whole genome shotgun (WGS) entry which is preliminary data.</text>
</comment>
<evidence type="ECO:0000256" key="1">
    <source>
        <dbReference type="SAM" id="MobiDB-lite"/>
    </source>
</evidence>
<evidence type="ECO:0000313" key="2">
    <source>
        <dbReference type="EMBL" id="CAK9031147.1"/>
    </source>
</evidence>
<feature type="non-terminal residue" evidence="2">
    <location>
        <position position="94"/>
    </location>
</feature>
<name>A0ABP0KYU4_9DINO</name>
<dbReference type="EMBL" id="CAXAMM010013341">
    <property type="protein sequence ID" value="CAK9031147.1"/>
    <property type="molecule type" value="Genomic_DNA"/>
</dbReference>
<protein>
    <submittedName>
        <fullName evidence="2">CCHC-type domain-containing protein</fullName>
    </submittedName>
</protein>
<organism evidence="2 3">
    <name type="scientific">Durusdinium trenchii</name>
    <dbReference type="NCBI Taxonomy" id="1381693"/>
    <lineage>
        <taxon>Eukaryota</taxon>
        <taxon>Sar</taxon>
        <taxon>Alveolata</taxon>
        <taxon>Dinophyceae</taxon>
        <taxon>Suessiales</taxon>
        <taxon>Symbiodiniaceae</taxon>
        <taxon>Durusdinium</taxon>
    </lineage>
</organism>
<reference evidence="2 3" key="1">
    <citation type="submission" date="2024-02" db="EMBL/GenBank/DDBJ databases">
        <authorList>
            <person name="Chen Y."/>
            <person name="Shah S."/>
            <person name="Dougan E. K."/>
            <person name="Thang M."/>
            <person name="Chan C."/>
        </authorList>
    </citation>
    <scope>NUCLEOTIDE SEQUENCE [LARGE SCALE GENOMIC DNA]</scope>
</reference>
<evidence type="ECO:0000313" key="3">
    <source>
        <dbReference type="Proteomes" id="UP001642464"/>
    </source>
</evidence>
<feature type="region of interest" description="Disordered" evidence="1">
    <location>
        <begin position="55"/>
        <end position="78"/>
    </location>
</feature>